<protein>
    <recommendedName>
        <fullName evidence="4">Malonyl CoA-acyl carrier protein transacylase</fullName>
        <ecNumber evidence="4">2.3.1.39</ecNumber>
    </recommendedName>
</protein>
<dbReference type="Gene3D" id="3.30.70.250">
    <property type="entry name" value="Malonyl-CoA ACP transacylase, ACP-binding"/>
    <property type="match status" value="1"/>
</dbReference>
<dbReference type="FunFam" id="3.30.70.250:FF:000001">
    <property type="entry name" value="Malonyl CoA-acyl carrier protein transacylase"/>
    <property type="match status" value="1"/>
</dbReference>
<dbReference type="EC" id="2.3.1.39" evidence="4"/>
<dbReference type="GO" id="GO:0006633">
    <property type="term" value="P:fatty acid biosynthetic process"/>
    <property type="evidence" value="ECO:0007669"/>
    <property type="project" value="TreeGrafter"/>
</dbReference>
<dbReference type="EMBL" id="DF238840">
    <property type="protein sequence ID" value="GAF26681.1"/>
    <property type="molecule type" value="Genomic_DNA"/>
</dbReference>
<evidence type="ECO:0000256" key="3">
    <source>
        <dbReference type="ARBA" id="ARBA00048462"/>
    </source>
</evidence>
<sequence length="312" mass="33143">MSGIVFLFPGQGSQYVGMGQELAQHYPEAAAVFTEASEELGWPVDKLVFNGPAEELVRTENTQPAVLTTSIACYRVLEARGIKPRAVAGHSLGEYSALVAAGSLSFKDALRVVVQRARLMANAVPCGQGGMVAVLGLPAERVVALCQEVKEGVAEAANFNSPGQVVVAGDRAGLEAITALAREAGAKKVIPLQVSGPFHSSLMEPVARELATVLNRVPLSDPVVPVVANVTADYTVTAAAVRENLLRQVASPVRWEESMRRLLADGYRTFVEVGPGNVLSGLIKRLDRQVRIGQVENIQTLGKTLALLQEAQ</sequence>
<dbReference type="InterPro" id="IPR024925">
    <property type="entry name" value="Malonyl_CoA-ACP_transAc"/>
</dbReference>
<dbReference type="PANTHER" id="PTHR42681:SF1">
    <property type="entry name" value="MALONYL-COA-ACYL CARRIER PROTEIN TRANSACYLASE, MITOCHONDRIAL"/>
    <property type="match status" value="1"/>
</dbReference>
<evidence type="ECO:0000256" key="1">
    <source>
        <dbReference type="ARBA" id="ARBA00022679"/>
    </source>
</evidence>
<dbReference type="GO" id="GO:0004314">
    <property type="term" value="F:[acyl-carrier-protein] S-malonyltransferase activity"/>
    <property type="evidence" value="ECO:0007669"/>
    <property type="project" value="UniProtKB-EC"/>
</dbReference>
<dbReference type="PIRSF" id="PIRSF000446">
    <property type="entry name" value="Mct"/>
    <property type="match status" value="1"/>
</dbReference>
<name>A0A0S6UGN7_NEOTH</name>
<dbReference type="GO" id="GO:0005829">
    <property type="term" value="C:cytosol"/>
    <property type="evidence" value="ECO:0007669"/>
    <property type="project" value="TreeGrafter"/>
</dbReference>
<evidence type="ECO:0000313" key="7">
    <source>
        <dbReference type="EMBL" id="GAF26681.1"/>
    </source>
</evidence>
<feature type="active site" evidence="5">
    <location>
        <position position="91"/>
    </location>
</feature>
<keyword evidence="2 4" id="KW-0012">Acyltransferase</keyword>
<gene>
    <name evidence="7" type="ORF">MTY_2021</name>
</gene>
<dbReference type="Proteomes" id="UP000063718">
    <property type="component" value="Unassembled WGS sequence"/>
</dbReference>
<dbReference type="Gene3D" id="3.40.366.10">
    <property type="entry name" value="Malonyl-Coenzyme A Acyl Carrier Protein, domain 2"/>
    <property type="match status" value="1"/>
</dbReference>
<comment type="similarity">
    <text evidence="4">Belongs to the fabD family.</text>
</comment>
<dbReference type="InterPro" id="IPR050858">
    <property type="entry name" value="Mal-CoA-ACP_Trans/PKS_FabD"/>
</dbReference>
<dbReference type="RefSeq" id="WP_011392463.1">
    <property type="nucleotide sequence ID" value="NZ_DF238840.1"/>
</dbReference>
<dbReference type="InterPro" id="IPR014043">
    <property type="entry name" value="Acyl_transferase_dom"/>
</dbReference>
<evidence type="ECO:0000256" key="4">
    <source>
        <dbReference type="PIRNR" id="PIRNR000446"/>
    </source>
</evidence>
<dbReference type="InterPro" id="IPR016035">
    <property type="entry name" value="Acyl_Trfase/lysoPLipase"/>
</dbReference>
<organism evidence="7">
    <name type="scientific">Moorella thermoacetica Y72</name>
    <dbReference type="NCBI Taxonomy" id="1325331"/>
    <lineage>
        <taxon>Bacteria</taxon>
        <taxon>Bacillati</taxon>
        <taxon>Bacillota</taxon>
        <taxon>Clostridia</taxon>
        <taxon>Neomoorellales</taxon>
        <taxon>Neomoorellaceae</taxon>
        <taxon>Neomoorella</taxon>
    </lineage>
</organism>
<dbReference type="AlphaFoldDB" id="A0A0S6UGN7"/>
<dbReference type="InterPro" id="IPR016036">
    <property type="entry name" value="Malonyl_transacylase_ACP-bd"/>
</dbReference>
<evidence type="ECO:0000256" key="5">
    <source>
        <dbReference type="PIRSR" id="PIRSR000446-1"/>
    </source>
</evidence>
<dbReference type="InterPro" id="IPR001227">
    <property type="entry name" value="Ac_transferase_dom_sf"/>
</dbReference>
<dbReference type="PANTHER" id="PTHR42681">
    <property type="entry name" value="MALONYL-COA-ACYL CARRIER PROTEIN TRANSACYLASE, MITOCHONDRIAL"/>
    <property type="match status" value="1"/>
</dbReference>
<accession>A0A0S6UGN7</accession>
<dbReference type="NCBIfam" id="TIGR00128">
    <property type="entry name" value="fabD"/>
    <property type="match status" value="1"/>
</dbReference>
<feature type="domain" description="Malonyl-CoA:ACP transacylase (MAT)" evidence="6">
    <location>
        <begin position="7"/>
        <end position="312"/>
    </location>
</feature>
<reference evidence="7" key="1">
    <citation type="journal article" date="2014" name="Gene">
        <title>Genome-guided analysis of transformation efficiency and carbon dioxide assimilation by Moorella thermoacetica Y72.</title>
        <authorList>
            <person name="Tsukahara K."/>
            <person name="Kita A."/>
            <person name="Nakashimada Y."/>
            <person name="Hoshino T."/>
            <person name="Murakami K."/>
        </authorList>
    </citation>
    <scope>NUCLEOTIDE SEQUENCE [LARGE SCALE GENOMIC DNA]</scope>
    <source>
        <strain evidence="7">Y72</strain>
    </source>
</reference>
<evidence type="ECO:0000256" key="2">
    <source>
        <dbReference type="ARBA" id="ARBA00023315"/>
    </source>
</evidence>
<proteinExistence type="inferred from homology"/>
<dbReference type="SMART" id="SM00827">
    <property type="entry name" value="PKS_AT"/>
    <property type="match status" value="1"/>
</dbReference>
<feature type="active site" evidence="5">
    <location>
        <position position="199"/>
    </location>
</feature>
<dbReference type="SUPFAM" id="SSF55048">
    <property type="entry name" value="Probable ACP-binding domain of malonyl-CoA ACP transacylase"/>
    <property type="match status" value="1"/>
</dbReference>
<dbReference type="GeneID" id="45616979"/>
<dbReference type="InterPro" id="IPR004410">
    <property type="entry name" value="Malonyl_CoA-ACP_transAc_FabD"/>
</dbReference>
<comment type="catalytic activity">
    <reaction evidence="3 4">
        <text>holo-[ACP] + malonyl-CoA = malonyl-[ACP] + CoA</text>
        <dbReference type="Rhea" id="RHEA:41792"/>
        <dbReference type="Rhea" id="RHEA-COMP:9623"/>
        <dbReference type="Rhea" id="RHEA-COMP:9685"/>
        <dbReference type="ChEBI" id="CHEBI:57287"/>
        <dbReference type="ChEBI" id="CHEBI:57384"/>
        <dbReference type="ChEBI" id="CHEBI:64479"/>
        <dbReference type="ChEBI" id="CHEBI:78449"/>
        <dbReference type="EC" id="2.3.1.39"/>
    </reaction>
</comment>
<dbReference type="SUPFAM" id="SSF52151">
    <property type="entry name" value="FabD/lysophospholipase-like"/>
    <property type="match status" value="1"/>
</dbReference>
<keyword evidence="1 4" id="KW-0808">Transferase</keyword>
<evidence type="ECO:0000259" key="6">
    <source>
        <dbReference type="SMART" id="SM00827"/>
    </source>
</evidence>
<dbReference type="Pfam" id="PF00698">
    <property type="entry name" value="Acyl_transf_1"/>
    <property type="match status" value="1"/>
</dbReference>